<comment type="caution">
    <text evidence="1">The sequence shown here is derived from an EMBL/GenBank/DDBJ whole genome shotgun (WGS) entry which is preliminary data.</text>
</comment>
<evidence type="ECO:0000313" key="2">
    <source>
        <dbReference type="Proteomes" id="UP001152795"/>
    </source>
</evidence>
<dbReference type="PROSITE" id="PS50802">
    <property type="entry name" value="OTU"/>
    <property type="match status" value="1"/>
</dbReference>
<gene>
    <name evidence="1" type="ORF">PACLA_8A023725</name>
</gene>
<name>A0A7D9JBE6_PARCT</name>
<dbReference type="AlphaFoldDB" id="A0A7D9JBE6"/>
<keyword evidence="2" id="KW-1185">Reference proteome</keyword>
<sequence>MITLLFFVEKIERQTLQKKSFDSKFEKVRKKKWENVAFDDGTMVLNDKSLKEIKNIKIHIEKGCLSGIPPGCGTNRNRRLNRHLNEFLSTNKISHLLAYTRCFRLFSSLETMRDEASRMFDPRRHNQHKNCQEAAGKLESFSINVCDHELAGNQEQKIVNLNAITDDMVKNIASNIQALLLEIQGNENSAGNDHIYSTNDKLKDKTENLCVLYNAVSLWRTYLQLKDTFGKKVIDYKQMGINTKNACLDSSCTYNNEEGQAGGLDNELQRLANTWGFDIVNIAGDGNCFFTAAAFQLNQIMTTINAENVPGPALRHLISIGITPEQTVPDIANTLRRLVFDEWTGQHMNEYQHFFIDTDIETEAPNFLRNGHFSSSLGDAMPLGMANVLQMSIFILAPQHLIPFMSIFPCYNVESISPLMLAFDNSGPGHYDALIERVVNHNQVDDSVIDTRVDCDQNTYMSTEHVKSSQKVQDSYCRCGINTKQRSVHNVVPQRAYKSRCKCINKHSKCSLKCKCLGNCGNTDCKKNAKTSEDKKETTSNQQEFKKKGQASNRYYTEQVPQVIAIKERWTEHVRIFYYCCNC</sequence>
<dbReference type="InterPro" id="IPR038765">
    <property type="entry name" value="Papain-like_cys_pep_sf"/>
</dbReference>
<dbReference type="InterPro" id="IPR003323">
    <property type="entry name" value="OTU_dom"/>
</dbReference>
<protein>
    <submittedName>
        <fullName evidence="1">Uncharacterized protein</fullName>
    </submittedName>
</protein>
<organism evidence="1 2">
    <name type="scientific">Paramuricea clavata</name>
    <name type="common">Red gorgonian</name>
    <name type="synonym">Violescent sea-whip</name>
    <dbReference type="NCBI Taxonomy" id="317549"/>
    <lineage>
        <taxon>Eukaryota</taxon>
        <taxon>Metazoa</taxon>
        <taxon>Cnidaria</taxon>
        <taxon>Anthozoa</taxon>
        <taxon>Octocorallia</taxon>
        <taxon>Malacalcyonacea</taxon>
        <taxon>Plexauridae</taxon>
        <taxon>Paramuricea</taxon>
    </lineage>
</organism>
<dbReference type="Gene3D" id="3.90.70.80">
    <property type="match status" value="1"/>
</dbReference>
<dbReference type="Proteomes" id="UP001152795">
    <property type="component" value="Unassembled WGS sequence"/>
</dbReference>
<reference evidence="1" key="1">
    <citation type="submission" date="2020-04" db="EMBL/GenBank/DDBJ databases">
        <authorList>
            <person name="Alioto T."/>
            <person name="Alioto T."/>
            <person name="Gomez Garrido J."/>
        </authorList>
    </citation>
    <scope>NUCLEOTIDE SEQUENCE</scope>
    <source>
        <strain evidence="1">A484AB</strain>
    </source>
</reference>
<dbReference type="OrthoDB" id="5989269at2759"/>
<proteinExistence type="predicted"/>
<accession>A0A7D9JBE6</accession>
<evidence type="ECO:0000313" key="1">
    <source>
        <dbReference type="EMBL" id="CAB4026312.1"/>
    </source>
</evidence>
<dbReference type="SUPFAM" id="SSF54001">
    <property type="entry name" value="Cysteine proteinases"/>
    <property type="match status" value="1"/>
</dbReference>
<dbReference type="EMBL" id="CACRXK020014129">
    <property type="protein sequence ID" value="CAB4026312.1"/>
    <property type="molecule type" value="Genomic_DNA"/>
</dbReference>
<dbReference type="CDD" id="cd22744">
    <property type="entry name" value="OTU"/>
    <property type="match status" value="1"/>
</dbReference>